<dbReference type="GO" id="GO:0032221">
    <property type="term" value="C:Rpd3S complex"/>
    <property type="evidence" value="ECO:0007669"/>
    <property type="project" value="TreeGrafter"/>
</dbReference>
<dbReference type="GO" id="GO:0008270">
    <property type="term" value="F:zinc ion binding"/>
    <property type="evidence" value="ECO:0007669"/>
    <property type="project" value="UniProtKB-KW"/>
</dbReference>
<evidence type="ECO:0000256" key="4">
    <source>
        <dbReference type="PROSITE-ProRule" id="PRU00146"/>
    </source>
</evidence>
<comment type="caution">
    <text evidence="7">The sequence shown here is derived from an EMBL/GenBank/DDBJ whole genome shotgun (WGS) entry which is preliminary data.</text>
</comment>
<dbReference type="PROSITE" id="PS01359">
    <property type="entry name" value="ZF_PHD_1"/>
    <property type="match status" value="1"/>
</dbReference>
<dbReference type="CDD" id="cd15534">
    <property type="entry name" value="PHD2_PHF12_Rco1"/>
    <property type="match status" value="1"/>
</dbReference>
<dbReference type="PANTHER" id="PTHR47636:SF1">
    <property type="entry name" value="TRANSCRIPTIONAL REGULATORY PROTEIN RCO1"/>
    <property type="match status" value="1"/>
</dbReference>
<protein>
    <recommendedName>
        <fullName evidence="6">PHD-type domain-containing protein</fullName>
    </recommendedName>
</protein>
<dbReference type="Gene3D" id="3.30.40.10">
    <property type="entry name" value="Zinc/RING finger domain, C3HC4 (zinc finger)"/>
    <property type="match status" value="2"/>
</dbReference>
<evidence type="ECO:0000313" key="7">
    <source>
        <dbReference type="EMBL" id="KGG50881.1"/>
    </source>
</evidence>
<dbReference type="HOGENOM" id="CLU_415091_0_0_1"/>
<dbReference type="InterPro" id="IPR052819">
    <property type="entry name" value="Chromatin_regulatory_protein"/>
</dbReference>
<dbReference type="OrthoDB" id="5876363at2759"/>
<keyword evidence="3" id="KW-0862">Zinc</keyword>
<evidence type="ECO:0000256" key="2">
    <source>
        <dbReference type="ARBA" id="ARBA00022771"/>
    </source>
</evidence>
<dbReference type="InterPro" id="IPR019786">
    <property type="entry name" value="Zinc_finger_PHD-type_CS"/>
</dbReference>
<evidence type="ECO:0000256" key="5">
    <source>
        <dbReference type="SAM" id="MobiDB-lite"/>
    </source>
</evidence>
<dbReference type="EMBL" id="JMKJ01000466">
    <property type="protein sequence ID" value="KGG50881.1"/>
    <property type="molecule type" value="Genomic_DNA"/>
</dbReference>
<keyword evidence="1" id="KW-0479">Metal-binding</keyword>
<organism evidence="7 8">
    <name type="scientific">Mitosporidium daphniae</name>
    <dbReference type="NCBI Taxonomy" id="1485682"/>
    <lineage>
        <taxon>Eukaryota</taxon>
        <taxon>Fungi</taxon>
        <taxon>Fungi incertae sedis</taxon>
        <taxon>Microsporidia</taxon>
        <taxon>Mitosporidium</taxon>
    </lineage>
</organism>
<proteinExistence type="predicted"/>
<dbReference type="PROSITE" id="PS50016">
    <property type="entry name" value="ZF_PHD_2"/>
    <property type="match status" value="1"/>
</dbReference>
<evidence type="ECO:0000259" key="6">
    <source>
        <dbReference type="PROSITE" id="PS50016"/>
    </source>
</evidence>
<dbReference type="InterPro" id="IPR011011">
    <property type="entry name" value="Znf_FYVE_PHD"/>
</dbReference>
<dbReference type="SMART" id="SM00249">
    <property type="entry name" value="PHD"/>
    <property type="match status" value="2"/>
</dbReference>
<dbReference type="Proteomes" id="UP000029725">
    <property type="component" value="Unassembled WGS sequence"/>
</dbReference>
<dbReference type="RefSeq" id="XP_013237323.1">
    <property type="nucleotide sequence ID" value="XM_013381869.1"/>
</dbReference>
<dbReference type="GO" id="GO:0006357">
    <property type="term" value="P:regulation of transcription by RNA polymerase II"/>
    <property type="evidence" value="ECO:0007669"/>
    <property type="project" value="TreeGrafter"/>
</dbReference>
<dbReference type="GeneID" id="25260235"/>
<evidence type="ECO:0000256" key="1">
    <source>
        <dbReference type="ARBA" id="ARBA00022723"/>
    </source>
</evidence>
<dbReference type="VEuPathDB" id="MicrosporidiaDB:DI09_51p70"/>
<dbReference type="AlphaFoldDB" id="A0A098VT80"/>
<gene>
    <name evidence="7" type="ORF">DI09_51p70</name>
</gene>
<dbReference type="PANTHER" id="PTHR47636">
    <property type="entry name" value="TRANSCRIPTIONAL REGULATORY PROTEIN RCO1"/>
    <property type="match status" value="1"/>
</dbReference>
<sequence>MVIRRPTTTTTTAIQEDRKVKLNRKSDHRAAMASTLAINSIAVAGSSIPTSSHYPEPLRSPLSANEPSLLALPSVFNSLHSKSDLLHHPSKLSLAQKPRRSARIKNGPKTTPVNTDDFLAFPTVEVSTGDKIEDLDTEDQYKSAERQIIDKVQIEEQVKVNIEAKADEKLTRKKATLKFRKKINFSKGTMDPIDKLSATSLVTEIKAIDIPDAISSEKTEEKVNIQSIKHIIKACDAEEGLCFTDVTNGFPDKAVDLPITGRRRILQNPEEVPNEDFCWNCRGSGKFICCESCPRSFHFLCTNPPMEEELASSASKWFCRHCNAQKKIKKKQYARKESRGRTPARNFLQLVSSILEGKNPCAFSLSNEILHTFSSEDLYGIPLIPQALILDCISVDSMPLRNHFKEKGSLKNGDENKNPRMSVSAASYMCHGCGGSALRGPMIECDFCSFSWHLDCLNPPMAMVPAASKKWLCPLHIAHLRQGSRRRRLLTAPVPRLYSNSTLLEQIDDMDEVQIVLAPDDSDASHVRFRTRARGASTELPPPSTSRIIQLALMVPENCIKLAFMDAVNGARRLERLLQLENQWDCKYQWNDGNYKYRWDDKSWDTHLDHSDISDIRNHRGDEKLFPSTPNHHAGRDSNSDEEPLGILLGAIEAVTAHVHE</sequence>
<keyword evidence="8" id="KW-1185">Reference proteome</keyword>
<reference evidence="7 8" key="1">
    <citation type="submission" date="2014-04" db="EMBL/GenBank/DDBJ databases">
        <title>A new species of microsporidia sheds light on the evolution of extreme parasitism.</title>
        <authorList>
            <person name="Haag K.L."/>
            <person name="James T.Y."/>
            <person name="Larsson R."/>
            <person name="Schaer T.M."/>
            <person name="Refardt D."/>
            <person name="Pombert J.-F."/>
            <person name="Ebert D."/>
        </authorList>
    </citation>
    <scope>NUCLEOTIDE SEQUENCE [LARGE SCALE GENOMIC DNA]</scope>
    <source>
        <strain evidence="7 8">UGP3</strain>
        <tissue evidence="7">Spores</tissue>
    </source>
</reference>
<accession>A0A098VT80</accession>
<feature type="domain" description="PHD-type" evidence="6">
    <location>
        <begin position="275"/>
        <end position="325"/>
    </location>
</feature>
<keyword evidence="2 4" id="KW-0863">Zinc-finger</keyword>
<feature type="region of interest" description="Disordered" evidence="5">
    <location>
        <begin position="94"/>
        <end position="116"/>
    </location>
</feature>
<feature type="region of interest" description="Disordered" evidence="5">
    <location>
        <begin position="621"/>
        <end position="641"/>
    </location>
</feature>
<name>A0A098VT80_9MICR</name>
<evidence type="ECO:0000313" key="8">
    <source>
        <dbReference type="Proteomes" id="UP000029725"/>
    </source>
</evidence>
<evidence type="ECO:0000256" key="3">
    <source>
        <dbReference type="ARBA" id="ARBA00022833"/>
    </source>
</evidence>
<dbReference type="InterPro" id="IPR013083">
    <property type="entry name" value="Znf_RING/FYVE/PHD"/>
</dbReference>
<dbReference type="Pfam" id="PF00628">
    <property type="entry name" value="PHD"/>
    <property type="match status" value="2"/>
</dbReference>
<dbReference type="SUPFAM" id="SSF57903">
    <property type="entry name" value="FYVE/PHD zinc finger"/>
    <property type="match status" value="2"/>
</dbReference>
<dbReference type="InterPro" id="IPR001965">
    <property type="entry name" value="Znf_PHD"/>
</dbReference>
<dbReference type="InterPro" id="IPR019787">
    <property type="entry name" value="Znf_PHD-finger"/>
</dbReference>